<dbReference type="Gene3D" id="1.25.40.10">
    <property type="entry name" value="Tetratricopeptide repeat domain"/>
    <property type="match status" value="3"/>
</dbReference>
<feature type="repeat" description="PPR" evidence="3">
    <location>
        <begin position="340"/>
        <end position="374"/>
    </location>
</feature>
<feature type="repeat" description="PPR" evidence="3">
    <location>
        <begin position="410"/>
        <end position="444"/>
    </location>
</feature>
<evidence type="ECO:0008006" key="6">
    <source>
        <dbReference type="Google" id="ProtNLM"/>
    </source>
</evidence>
<dbReference type="Proteomes" id="UP001420932">
    <property type="component" value="Unassembled WGS sequence"/>
</dbReference>
<gene>
    <name evidence="4" type="ORF">Syun_024898</name>
</gene>
<evidence type="ECO:0000256" key="1">
    <source>
        <dbReference type="ARBA" id="ARBA00007626"/>
    </source>
</evidence>
<dbReference type="EMBL" id="JBBNAF010000011">
    <property type="protein sequence ID" value="KAK9097853.1"/>
    <property type="molecule type" value="Genomic_DNA"/>
</dbReference>
<evidence type="ECO:0000256" key="2">
    <source>
        <dbReference type="ARBA" id="ARBA00022737"/>
    </source>
</evidence>
<accession>A0AAP0EXR1</accession>
<feature type="repeat" description="PPR" evidence="3">
    <location>
        <begin position="375"/>
        <end position="409"/>
    </location>
</feature>
<dbReference type="Pfam" id="PF01535">
    <property type="entry name" value="PPR"/>
    <property type="match status" value="3"/>
</dbReference>
<feature type="repeat" description="PPR" evidence="3">
    <location>
        <begin position="235"/>
        <end position="269"/>
    </location>
</feature>
<dbReference type="NCBIfam" id="TIGR00756">
    <property type="entry name" value="PPR"/>
    <property type="match status" value="6"/>
</dbReference>
<dbReference type="InterPro" id="IPR011990">
    <property type="entry name" value="TPR-like_helical_dom_sf"/>
</dbReference>
<protein>
    <recommendedName>
        <fullName evidence="6">Pentatricopeptide repeat-containing protein</fullName>
    </recommendedName>
</protein>
<organism evidence="4 5">
    <name type="scientific">Stephania yunnanensis</name>
    <dbReference type="NCBI Taxonomy" id="152371"/>
    <lineage>
        <taxon>Eukaryota</taxon>
        <taxon>Viridiplantae</taxon>
        <taxon>Streptophyta</taxon>
        <taxon>Embryophyta</taxon>
        <taxon>Tracheophyta</taxon>
        <taxon>Spermatophyta</taxon>
        <taxon>Magnoliopsida</taxon>
        <taxon>Ranunculales</taxon>
        <taxon>Menispermaceae</taxon>
        <taxon>Menispermoideae</taxon>
        <taxon>Cissampelideae</taxon>
        <taxon>Stephania</taxon>
    </lineage>
</organism>
<feature type="repeat" description="PPR" evidence="3">
    <location>
        <begin position="305"/>
        <end position="339"/>
    </location>
</feature>
<dbReference type="PANTHER" id="PTHR47941">
    <property type="entry name" value="PENTATRICOPEPTIDE REPEAT-CONTAINING PROTEIN 3, MITOCHONDRIAL"/>
    <property type="match status" value="1"/>
</dbReference>
<name>A0AAP0EXR1_9MAGN</name>
<comment type="similarity">
    <text evidence="1">Belongs to the PPR family. P subfamily.</text>
</comment>
<evidence type="ECO:0000313" key="4">
    <source>
        <dbReference type="EMBL" id="KAK9097853.1"/>
    </source>
</evidence>
<dbReference type="InterPro" id="IPR002885">
    <property type="entry name" value="PPR_rpt"/>
</dbReference>
<feature type="repeat" description="PPR" evidence="3">
    <location>
        <begin position="200"/>
        <end position="234"/>
    </location>
</feature>
<proteinExistence type="inferred from homology"/>
<feature type="repeat" description="PPR" evidence="3">
    <location>
        <begin position="270"/>
        <end position="304"/>
    </location>
</feature>
<evidence type="ECO:0000313" key="5">
    <source>
        <dbReference type="Proteomes" id="UP001420932"/>
    </source>
</evidence>
<dbReference type="AlphaFoldDB" id="A0AAP0EXR1"/>
<keyword evidence="2" id="KW-0677">Repeat</keyword>
<keyword evidence="5" id="KW-1185">Reference proteome</keyword>
<dbReference type="PROSITE" id="PS51375">
    <property type="entry name" value="PPR"/>
    <property type="match status" value="7"/>
</dbReference>
<comment type="caution">
    <text evidence="4">The sequence shown here is derived from an EMBL/GenBank/DDBJ whole genome shotgun (WGS) entry which is preliminary data.</text>
</comment>
<dbReference type="Pfam" id="PF13041">
    <property type="entry name" value="PPR_2"/>
    <property type="match status" value="2"/>
</dbReference>
<sequence>MILGRASVKPNKVFQTLKISTKSSNPSHQIDRITKLINDHPYPDPDFHKTLHTQIPPSLLCPQLVSSVLARLFSGHSNSVKAVDFFKFCSESLPPTPNSLEKALHILARNRDFDGAYRLMKAHPMLITHKAMGIVLSKLAKFRSFEDTLEGFERLEREVLVGRAFGVGEFNVLIRVLCLERQMKDARVVFGKMLSRFSPNLQTFNILLLGFKESGDVTAVELFYNEMVRRGFKPNVVSYSIRIDAYCKKGCVGDGLRLVDEMERLNLMPTLEILTTLIHGAGIARNVSRARELFDEIAKRGLAPDIGAYNALIGCYFRCRDVESGLSLMGEMEEKGVGLDHVSYHTLFLGLKRSHGMEGVYMVYQRMVERKFVPKMYTVVMLMKFFCENRRPDLGLELWRFLVDRGCCPHEHAMDLLVTGLCCVGRMEEAYDCLIQMAERGRPPGKRALQVLVRFLVKAGKTEKLHKLSKMTNMS</sequence>
<reference evidence="4 5" key="1">
    <citation type="submission" date="2024-01" db="EMBL/GenBank/DDBJ databases">
        <title>Genome assemblies of Stephania.</title>
        <authorList>
            <person name="Yang L."/>
        </authorList>
    </citation>
    <scope>NUCLEOTIDE SEQUENCE [LARGE SCALE GENOMIC DNA]</scope>
    <source>
        <strain evidence="4">YNDBR</strain>
        <tissue evidence="4">Leaf</tissue>
    </source>
</reference>
<evidence type="ECO:0000256" key="3">
    <source>
        <dbReference type="PROSITE-ProRule" id="PRU00708"/>
    </source>
</evidence>